<reference evidence="1" key="1">
    <citation type="submission" date="2023-06" db="EMBL/GenBank/DDBJ databases">
        <title>Genomic analysis of the entomopathogenic nematode Steinernema hermaphroditum.</title>
        <authorList>
            <person name="Schwarz E.M."/>
            <person name="Heppert J.K."/>
            <person name="Baniya A."/>
            <person name="Schwartz H.T."/>
            <person name="Tan C.-H."/>
            <person name="Antoshechkin I."/>
            <person name="Sternberg P.W."/>
            <person name="Goodrich-Blair H."/>
            <person name="Dillman A.R."/>
        </authorList>
    </citation>
    <scope>NUCLEOTIDE SEQUENCE</scope>
    <source>
        <strain evidence="1">PS9179</strain>
        <tissue evidence="1">Whole animal</tissue>
    </source>
</reference>
<evidence type="ECO:0000313" key="2">
    <source>
        <dbReference type="Proteomes" id="UP001175271"/>
    </source>
</evidence>
<keyword evidence="2" id="KW-1185">Reference proteome</keyword>
<evidence type="ECO:0000313" key="1">
    <source>
        <dbReference type="EMBL" id="KAK0392996.1"/>
    </source>
</evidence>
<dbReference type="EMBL" id="JAUCMV010000005">
    <property type="protein sequence ID" value="KAK0392996.1"/>
    <property type="molecule type" value="Genomic_DNA"/>
</dbReference>
<accession>A0AA39GTS4</accession>
<dbReference type="Proteomes" id="UP001175271">
    <property type="component" value="Unassembled WGS sequence"/>
</dbReference>
<name>A0AA39GTS4_9BILA</name>
<gene>
    <name evidence="1" type="ORF">QR680_000010</name>
</gene>
<sequence>MIYHQKLEEAPFPLHHHRLRRQELLILAENVQSTSDSAADLVAVIPRLHHLSTFLLKMRPLRERLRNAVQLAKDFFKHRREELRIDRVTLPNPSLDVYWHSFFSKANVRRGLRVDVLQLRLLLRSRMPFRSQRRRRITTSDCRLRLVGYAASNMTESSDIGLGRRKTFLPVFNISTITASSPGLFPELRALICRYWRFILDVHRGGIEVFVEVAYSSV</sequence>
<protein>
    <submittedName>
        <fullName evidence="1">Uncharacterized protein</fullName>
    </submittedName>
</protein>
<organism evidence="1 2">
    <name type="scientific">Steinernema hermaphroditum</name>
    <dbReference type="NCBI Taxonomy" id="289476"/>
    <lineage>
        <taxon>Eukaryota</taxon>
        <taxon>Metazoa</taxon>
        <taxon>Ecdysozoa</taxon>
        <taxon>Nematoda</taxon>
        <taxon>Chromadorea</taxon>
        <taxon>Rhabditida</taxon>
        <taxon>Tylenchina</taxon>
        <taxon>Panagrolaimomorpha</taxon>
        <taxon>Strongyloidoidea</taxon>
        <taxon>Steinernematidae</taxon>
        <taxon>Steinernema</taxon>
    </lineage>
</organism>
<comment type="caution">
    <text evidence="1">The sequence shown here is derived from an EMBL/GenBank/DDBJ whole genome shotgun (WGS) entry which is preliminary data.</text>
</comment>
<dbReference type="AlphaFoldDB" id="A0AA39GTS4"/>
<proteinExistence type="predicted"/>